<keyword evidence="1" id="KW-0812">Transmembrane</keyword>
<dbReference type="AlphaFoldDB" id="A0A2M6YCB7"/>
<proteinExistence type="predicted"/>
<dbReference type="EMBL" id="PEXI01000049">
    <property type="protein sequence ID" value="PIU24331.1"/>
    <property type="molecule type" value="Genomic_DNA"/>
</dbReference>
<protein>
    <recommendedName>
        <fullName evidence="4">Type 4 fimbrial biogenesis protein PilX N-terminal domain-containing protein</fullName>
    </recommendedName>
</protein>
<reference evidence="3" key="1">
    <citation type="submission" date="2017-09" db="EMBL/GenBank/DDBJ databases">
        <title>Depth-based differentiation of microbial function through sediment-hosted aquifers and enrichment of novel symbionts in the deep terrestrial subsurface.</title>
        <authorList>
            <person name="Probst A.J."/>
            <person name="Ladd B."/>
            <person name="Jarett J.K."/>
            <person name="Geller-Mcgrath D.E."/>
            <person name="Sieber C.M.K."/>
            <person name="Emerson J.B."/>
            <person name="Anantharaman K."/>
            <person name="Thomas B.C."/>
            <person name="Malmstrom R."/>
            <person name="Stieglmeier M."/>
            <person name="Klingl A."/>
            <person name="Woyke T."/>
            <person name="Ryan C.M."/>
            <person name="Banfield J.F."/>
        </authorList>
    </citation>
    <scope>NUCLEOTIDE SEQUENCE [LARGE SCALE GENOMIC DNA]</scope>
</reference>
<gene>
    <name evidence="2" type="ORF">COT12_01495</name>
</gene>
<keyword evidence="1" id="KW-1133">Transmembrane helix</keyword>
<organism evidence="2 3">
    <name type="scientific">Candidatus Berkelbacteria bacterium CG08_land_8_20_14_0_20_39_8</name>
    <dbReference type="NCBI Taxonomy" id="1974511"/>
    <lineage>
        <taxon>Bacteria</taxon>
        <taxon>Candidatus Berkelbacteria</taxon>
    </lineage>
</organism>
<name>A0A2M6YCB7_9BACT</name>
<evidence type="ECO:0008006" key="4">
    <source>
        <dbReference type="Google" id="ProtNLM"/>
    </source>
</evidence>
<comment type="caution">
    <text evidence="2">The sequence shown here is derived from an EMBL/GenBank/DDBJ whole genome shotgun (WGS) entry which is preliminary data.</text>
</comment>
<dbReference type="Proteomes" id="UP000229896">
    <property type="component" value="Unassembled WGS sequence"/>
</dbReference>
<sequence length="198" mass="21531">MNFTKSKKGFGLLETLIACAVLILICGALLAINVIITRDIAYARDDSIASDLAQEGIESLRQIRDSNLIDGLDFTNWNSFVCDPSATPAVNTPVLSTASSTVYYTIVAGSYPACYGIASNPRMAIKNNPNGENIIIGSIIYNRKIRFLSSGVDPLVGGTPEVTEDNAIRAVVNISWNYRGLNRQVEISELLTNWKRGL</sequence>
<evidence type="ECO:0000313" key="2">
    <source>
        <dbReference type="EMBL" id="PIU24331.1"/>
    </source>
</evidence>
<keyword evidence="1" id="KW-0472">Membrane</keyword>
<feature type="transmembrane region" description="Helical" evidence="1">
    <location>
        <begin position="12"/>
        <end position="36"/>
    </location>
</feature>
<accession>A0A2M6YCB7</accession>
<evidence type="ECO:0000313" key="3">
    <source>
        <dbReference type="Proteomes" id="UP000229896"/>
    </source>
</evidence>
<evidence type="ECO:0000256" key="1">
    <source>
        <dbReference type="SAM" id="Phobius"/>
    </source>
</evidence>